<dbReference type="RefSeq" id="WP_337796741.1">
    <property type="nucleotide sequence ID" value="NZ_BAAAGT010000004.1"/>
</dbReference>
<dbReference type="SMART" id="SM00530">
    <property type="entry name" value="HTH_XRE"/>
    <property type="match status" value="1"/>
</dbReference>
<evidence type="ECO:0000313" key="3">
    <source>
        <dbReference type="Proteomes" id="UP000553957"/>
    </source>
</evidence>
<organism evidence="2 3">
    <name type="scientific">Kribbella sandramycini</name>
    <dbReference type="NCBI Taxonomy" id="60450"/>
    <lineage>
        <taxon>Bacteria</taxon>
        <taxon>Bacillati</taxon>
        <taxon>Actinomycetota</taxon>
        <taxon>Actinomycetes</taxon>
        <taxon>Propionibacteriales</taxon>
        <taxon>Kribbellaceae</taxon>
        <taxon>Kribbella</taxon>
    </lineage>
</organism>
<dbReference type="CDD" id="cd00093">
    <property type="entry name" value="HTH_XRE"/>
    <property type="match status" value="1"/>
</dbReference>
<gene>
    <name evidence="2" type="ORF">HNR71_002200</name>
</gene>
<evidence type="ECO:0000313" key="2">
    <source>
        <dbReference type="EMBL" id="MBB6566563.1"/>
    </source>
</evidence>
<dbReference type="PROSITE" id="PS50943">
    <property type="entry name" value="HTH_CROC1"/>
    <property type="match status" value="1"/>
</dbReference>
<dbReference type="AlphaFoldDB" id="A0A841SB62"/>
<dbReference type="InterPro" id="IPR041413">
    <property type="entry name" value="MLTR_LBD"/>
</dbReference>
<dbReference type="GO" id="GO:0003677">
    <property type="term" value="F:DNA binding"/>
    <property type="evidence" value="ECO:0007669"/>
    <property type="project" value="InterPro"/>
</dbReference>
<dbReference type="InterPro" id="IPR001387">
    <property type="entry name" value="Cro/C1-type_HTH"/>
</dbReference>
<accession>A0A841SB62</accession>
<name>A0A841SB62_9ACTN</name>
<reference evidence="2 3" key="1">
    <citation type="submission" date="2020-08" db="EMBL/GenBank/DDBJ databases">
        <title>Sequencing the genomes of 1000 actinobacteria strains.</title>
        <authorList>
            <person name="Klenk H.-P."/>
        </authorList>
    </citation>
    <scope>NUCLEOTIDE SEQUENCE [LARGE SCALE GENOMIC DNA]</scope>
    <source>
        <strain evidence="2 3">DSM 15626</strain>
    </source>
</reference>
<dbReference type="SUPFAM" id="SSF47413">
    <property type="entry name" value="lambda repressor-like DNA-binding domains"/>
    <property type="match status" value="1"/>
</dbReference>
<dbReference type="EMBL" id="JACHKF010000001">
    <property type="protein sequence ID" value="MBB6566563.1"/>
    <property type="molecule type" value="Genomic_DNA"/>
</dbReference>
<dbReference type="InterPro" id="IPR010982">
    <property type="entry name" value="Lambda_DNA-bd_dom_sf"/>
</dbReference>
<feature type="domain" description="HTH cro/C1-type" evidence="1">
    <location>
        <begin position="36"/>
        <end position="87"/>
    </location>
</feature>
<dbReference type="PANTHER" id="PTHR35010:SF2">
    <property type="entry name" value="BLL4672 PROTEIN"/>
    <property type="match status" value="1"/>
</dbReference>
<comment type="caution">
    <text evidence="2">The sequence shown here is derived from an EMBL/GenBank/DDBJ whole genome shotgun (WGS) entry which is preliminary data.</text>
</comment>
<protein>
    <submittedName>
        <fullName evidence="2">Transcriptional regulator with XRE-family HTH domain</fullName>
    </submittedName>
</protein>
<dbReference type="Pfam" id="PF17765">
    <property type="entry name" value="MLTR_LBD"/>
    <property type="match status" value="1"/>
</dbReference>
<dbReference type="Gene3D" id="1.10.260.40">
    <property type="entry name" value="lambda repressor-like DNA-binding domains"/>
    <property type="match status" value="1"/>
</dbReference>
<dbReference type="Gene3D" id="3.30.450.180">
    <property type="match status" value="1"/>
</dbReference>
<dbReference type="PANTHER" id="PTHR35010">
    <property type="entry name" value="BLL4672 PROTEIN-RELATED"/>
    <property type="match status" value="1"/>
</dbReference>
<proteinExistence type="predicted"/>
<dbReference type="Proteomes" id="UP000553957">
    <property type="component" value="Unassembled WGS sequence"/>
</dbReference>
<dbReference type="Pfam" id="PF13560">
    <property type="entry name" value="HTH_31"/>
    <property type="match status" value="1"/>
</dbReference>
<sequence length="285" mass="31963">MIQGTAPNRAMLADFLRSRRAQLQPEDVGLPRAPRRRSNGLRREEVAELAGISADYYSRIEQQRGPRPSEPLLNALADGLRLTDDERDHLFRLAGFPNPPRHLHDRPAAHLLRVMRQLEHTPAQICSHLGETLHQNALSIAVFGDHSRFAGLRRFWAYRWFLEPGERLLYAPQDHDRISRAIVAEVLATHSAGPSSPDACALVEQLLAQSPEYAEVWAEHPVFEQDWPRLHLRHPIAGALELNSDYVVDSDRSQFLAVFTADPGSADEEKLRSLLRAAAPGSSAP</sequence>
<evidence type="ECO:0000259" key="1">
    <source>
        <dbReference type="PROSITE" id="PS50943"/>
    </source>
</evidence>